<dbReference type="Proteomes" id="UP000799771">
    <property type="component" value="Unassembled WGS sequence"/>
</dbReference>
<evidence type="ECO:0000313" key="2">
    <source>
        <dbReference type="EMBL" id="KAF2132476.1"/>
    </source>
</evidence>
<dbReference type="GO" id="GO:0005737">
    <property type="term" value="C:cytoplasm"/>
    <property type="evidence" value="ECO:0007669"/>
    <property type="project" value="TreeGrafter"/>
</dbReference>
<proteinExistence type="inferred from homology"/>
<dbReference type="Gene3D" id="3.30.1780.10">
    <property type="entry name" value="ornithine cyclodeaminase, domain 1"/>
    <property type="match status" value="1"/>
</dbReference>
<dbReference type="GeneID" id="54411667"/>
<evidence type="ECO:0000313" key="3">
    <source>
        <dbReference type="Proteomes" id="UP000799771"/>
    </source>
</evidence>
<protein>
    <submittedName>
        <fullName evidence="2">Ornithine cyclodeaminase</fullName>
    </submittedName>
</protein>
<organism evidence="2 3">
    <name type="scientific">Dothidotthia symphoricarpi CBS 119687</name>
    <dbReference type="NCBI Taxonomy" id="1392245"/>
    <lineage>
        <taxon>Eukaryota</taxon>
        <taxon>Fungi</taxon>
        <taxon>Dikarya</taxon>
        <taxon>Ascomycota</taxon>
        <taxon>Pezizomycotina</taxon>
        <taxon>Dothideomycetes</taxon>
        <taxon>Pleosporomycetidae</taxon>
        <taxon>Pleosporales</taxon>
        <taxon>Dothidotthiaceae</taxon>
        <taxon>Dothidotthia</taxon>
    </lineage>
</organism>
<dbReference type="EMBL" id="ML977500">
    <property type="protein sequence ID" value="KAF2132476.1"/>
    <property type="molecule type" value="Genomic_DNA"/>
</dbReference>
<dbReference type="RefSeq" id="XP_033526863.1">
    <property type="nucleotide sequence ID" value="XM_033671235.1"/>
</dbReference>
<dbReference type="SUPFAM" id="SSF51735">
    <property type="entry name" value="NAD(P)-binding Rossmann-fold domains"/>
    <property type="match status" value="1"/>
</dbReference>
<dbReference type="PANTHER" id="PTHR13812">
    <property type="entry name" value="KETIMINE REDUCTASE MU-CRYSTALLIN"/>
    <property type="match status" value="1"/>
</dbReference>
<dbReference type="InterPro" id="IPR023401">
    <property type="entry name" value="ODC_N"/>
</dbReference>
<dbReference type="PANTHER" id="PTHR13812:SF19">
    <property type="entry name" value="KETIMINE REDUCTASE MU-CRYSTALLIN"/>
    <property type="match status" value="1"/>
</dbReference>
<gene>
    <name evidence="2" type="ORF">P153DRAFT_393460</name>
</gene>
<dbReference type="Pfam" id="PF02423">
    <property type="entry name" value="OCD_Mu_crystall"/>
    <property type="match status" value="1"/>
</dbReference>
<dbReference type="InterPro" id="IPR003462">
    <property type="entry name" value="ODC_Mu_crystall"/>
</dbReference>
<dbReference type="InterPro" id="IPR036291">
    <property type="entry name" value="NAD(P)-bd_dom_sf"/>
</dbReference>
<dbReference type="AlphaFoldDB" id="A0A6A6ALP7"/>
<accession>A0A6A6ALP7</accession>
<dbReference type="OrthoDB" id="41492at2759"/>
<reference evidence="2" key="1">
    <citation type="journal article" date="2020" name="Stud. Mycol.">
        <title>101 Dothideomycetes genomes: a test case for predicting lifestyles and emergence of pathogens.</title>
        <authorList>
            <person name="Haridas S."/>
            <person name="Albert R."/>
            <person name="Binder M."/>
            <person name="Bloem J."/>
            <person name="Labutti K."/>
            <person name="Salamov A."/>
            <person name="Andreopoulos B."/>
            <person name="Baker S."/>
            <person name="Barry K."/>
            <person name="Bills G."/>
            <person name="Bluhm B."/>
            <person name="Cannon C."/>
            <person name="Castanera R."/>
            <person name="Culley D."/>
            <person name="Daum C."/>
            <person name="Ezra D."/>
            <person name="Gonzalez J."/>
            <person name="Henrissat B."/>
            <person name="Kuo A."/>
            <person name="Liang C."/>
            <person name="Lipzen A."/>
            <person name="Lutzoni F."/>
            <person name="Magnuson J."/>
            <person name="Mondo S."/>
            <person name="Nolan M."/>
            <person name="Ohm R."/>
            <person name="Pangilinan J."/>
            <person name="Park H.-J."/>
            <person name="Ramirez L."/>
            <person name="Alfaro M."/>
            <person name="Sun H."/>
            <person name="Tritt A."/>
            <person name="Yoshinaga Y."/>
            <person name="Zwiers L.-H."/>
            <person name="Turgeon B."/>
            <person name="Goodwin S."/>
            <person name="Spatafora J."/>
            <person name="Crous P."/>
            <person name="Grigoriev I."/>
        </authorList>
    </citation>
    <scope>NUCLEOTIDE SEQUENCE</scope>
    <source>
        <strain evidence="2">CBS 119687</strain>
    </source>
</reference>
<sequence>MAFTVLSDHDIKQLLSGLTLNDTHELIKALQEILVAYSCQNEQQFQPERGVVSRPDGQMSLFMPATTPQSVGVKIVGIAPSSGSTTTTSPEASPPPPGIRSALTLCNAVGEAVGILNAAELTAFRTALGSMLLYQSRKETGNIVVFGSGKQAQWHIRLAVLLRAQDIRKIVIVNRSRERTRGLIASLIKDSHAPWPSHIKLYQFEERNENLEDVVVDADVMFCTTPATKPLFPAKFLTSESSRRKTRYISAIGSYRRDMAEIDPELLKAMVDPSGIFSQQVWEGHITVDTREGCLQEAGELVSAGIDPNKMLEVGQITRSNDAPLARTEWLESGFVIYKSVGVGVMDIAVGRQLLQLAKAKSVGITLSTF</sequence>
<dbReference type="Gene3D" id="3.40.50.720">
    <property type="entry name" value="NAD(P)-binding Rossmann-like Domain"/>
    <property type="match status" value="1"/>
</dbReference>
<comment type="similarity">
    <text evidence="1">Belongs to the ornithine cyclodeaminase/mu-crystallin family.</text>
</comment>
<evidence type="ECO:0000256" key="1">
    <source>
        <dbReference type="ARBA" id="ARBA00008903"/>
    </source>
</evidence>
<keyword evidence="3" id="KW-1185">Reference proteome</keyword>
<name>A0A6A6ALP7_9PLEO</name>